<dbReference type="FunFam" id="1.10.10.10:FF:000005">
    <property type="entry name" value="Two-component system response regulator"/>
    <property type="match status" value="1"/>
</dbReference>
<dbReference type="CDD" id="cd17624">
    <property type="entry name" value="REC_OmpR_PmrA-like"/>
    <property type="match status" value="1"/>
</dbReference>
<dbReference type="PROSITE" id="PS50110">
    <property type="entry name" value="RESPONSE_REGULATORY"/>
    <property type="match status" value="1"/>
</dbReference>
<dbReference type="Pfam" id="PF00072">
    <property type="entry name" value="Response_reg"/>
    <property type="match status" value="1"/>
</dbReference>
<dbReference type="SUPFAM" id="SSF46894">
    <property type="entry name" value="C-terminal effector domain of the bipartite response regulators"/>
    <property type="match status" value="1"/>
</dbReference>
<evidence type="ECO:0000313" key="10">
    <source>
        <dbReference type="EMBL" id="ADJ46843.1"/>
    </source>
</evidence>
<dbReference type="GO" id="GO:0032993">
    <property type="term" value="C:protein-DNA complex"/>
    <property type="evidence" value="ECO:0007669"/>
    <property type="project" value="TreeGrafter"/>
</dbReference>
<dbReference type="CDD" id="cd00383">
    <property type="entry name" value="trans_reg_C"/>
    <property type="match status" value="1"/>
</dbReference>
<evidence type="ECO:0000313" key="11">
    <source>
        <dbReference type="Proteomes" id="UP000000328"/>
    </source>
</evidence>
<keyword evidence="2" id="KW-0902">Two-component regulatory system</keyword>
<dbReference type="SMART" id="SM00862">
    <property type="entry name" value="Trans_reg_C"/>
    <property type="match status" value="1"/>
</dbReference>
<evidence type="ECO:0000256" key="4">
    <source>
        <dbReference type="ARBA" id="ARBA00023125"/>
    </source>
</evidence>
<dbReference type="InterPro" id="IPR039420">
    <property type="entry name" value="WalR-like"/>
</dbReference>
<dbReference type="InterPro" id="IPR016032">
    <property type="entry name" value="Sig_transdc_resp-reg_C-effctor"/>
</dbReference>
<gene>
    <name evidence="10" type="ordered locus">AMED_5078</name>
</gene>
<accession>A0A0H3D9U4</accession>
<evidence type="ECO:0000259" key="8">
    <source>
        <dbReference type="PROSITE" id="PS50110"/>
    </source>
</evidence>
<dbReference type="Pfam" id="PF00486">
    <property type="entry name" value="Trans_reg_C"/>
    <property type="match status" value="1"/>
</dbReference>
<dbReference type="SMART" id="SM00448">
    <property type="entry name" value="REC"/>
    <property type="match status" value="1"/>
</dbReference>
<evidence type="ECO:0000256" key="6">
    <source>
        <dbReference type="PROSITE-ProRule" id="PRU00169"/>
    </source>
</evidence>
<dbReference type="Gene3D" id="1.10.10.10">
    <property type="entry name" value="Winged helix-like DNA-binding domain superfamily/Winged helix DNA-binding domain"/>
    <property type="match status" value="1"/>
</dbReference>
<dbReference type="RefSeq" id="WP_013226904.1">
    <property type="nucleotide sequence ID" value="NC_014318.1"/>
</dbReference>
<keyword evidence="4 7" id="KW-0238">DNA-binding</keyword>
<dbReference type="Gene3D" id="6.10.250.690">
    <property type="match status" value="1"/>
</dbReference>
<dbReference type="Proteomes" id="UP000000328">
    <property type="component" value="Chromosome"/>
</dbReference>
<dbReference type="EMBL" id="CP002000">
    <property type="protein sequence ID" value="ADJ46843.1"/>
    <property type="molecule type" value="Genomic_DNA"/>
</dbReference>
<evidence type="ECO:0000256" key="3">
    <source>
        <dbReference type="ARBA" id="ARBA00023015"/>
    </source>
</evidence>
<dbReference type="OrthoDB" id="9812490at2"/>
<keyword evidence="5" id="KW-0804">Transcription</keyword>
<dbReference type="HOGENOM" id="CLU_000445_30_1_11"/>
<dbReference type="InterPro" id="IPR001789">
    <property type="entry name" value="Sig_transdc_resp-reg_receiver"/>
</dbReference>
<dbReference type="InterPro" id="IPR036388">
    <property type="entry name" value="WH-like_DNA-bd_sf"/>
</dbReference>
<evidence type="ECO:0000256" key="7">
    <source>
        <dbReference type="PROSITE-ProRule" id="PRU01091"/>
    </source>
</evidence>
<evidence type="ECO:0000259" key="9">
    <source>
        <dbReference type="PROSITE" id="PS51755"/>
    </source>
</evidence>
<dbReference type="PROSITE" id="PS51755">
    <property type="entry name" value="OMPR_PHOB"/>
    <property type="match status" value="1"/>
</dbReference>
<evidence type="ECO:0000256" key="5">
    <source>
        <dbReference type="ARBA" id="ARBA00023163"/>
    </source>
</evidence>
<reference evidence="10 11" key="1">
    <citation type="journal article" date="2010" name="Cell Res.">
        <title>Complete genome sequence of the rifamycin SV-producing Amycolatopsis mediterranei U32 revealed its genetic characteristics in phylogeny and metabolism.</title>
        <authorList>
            <person name="Zhao W."/>
            <person name="Zhong Y."/>
            <person name="Yuan H."/>
            <person name="Wang J."/>
            <person name="Zheng H."/>
            <person name="Wang Y."/>
            <person name="Cen X."/>
            <person name="Xu F."/>
            <person name="Bai J."/>
            <person name="Han X."/>
            <person name="Lu G."/>
            <person name="Zhu Y."/>
            <person name="Shao Z."/>
            <person name="Yan H."/>
            <person name="Li C."/>
            <person name="Peng N."/>
            <person name="Zhang Z."/>
            <person name="Zhang Y."/>
            <person name="Lin W."/>
            <person name="Fan Y."/>
            <person name="Qin Z."/>
            <person name="Hu Y."/>
            <person name="Zhu B."/>
            <person name="Wang S."/>
            <person name="Ding X."/>
            <person name="Zhao G.P."/>
        </authorList>
    </citation>
    <scope>NUCLEOTIDE SEQUENCE [LARGE SCALE GENOMIC DNA]</scope>
    <source>
        <strain evidence="11">U-32</strain>
    </source>
</reference>
<dbReference type="InterPro" id="IPR011006">
    <property type="entry name" value="CheY-like_superfamily"/>
</dbReference>
<dbReference type="FunFam" id="3.40.50.2300:FF:000001">
    <property type="entry name" value="DNA-binding response regulator PhoB"/>
    <property type="match status" value="1"/>
</dbReference>
<dbReference type="GeneID" id="92872787"/>
<dbReference type="KEGG" id="amd:AMED_5078"/>
<feature type="domain" description="OmpR/PhoB-type" evidence="9">
    <location>
        <begin position="126"/>
        <end position="220"/>
    </location>
</feature>
<dbReference type="GO" id="GO:0000976">
    <property type="term" value="F:transcription cis-regulatory region binding"/>
    <property type="evidence" value="ECO:0007669"/>
    <property type="project" value="TreeGrafter"/>
</dbReference>
<dbReference type="Gene3D" id="3.40.50.2300">
    <property type="match status" value="1"/>
</dbReference>
<feature type="modified residue" description="4-aspartylphosphate" evidence="6">
    <location>
        <position position="51"/>
    </location>
</feature>
<dbReference type="InterPro" id="IPR001867">
    <property type="entry name" value="OmpR/PhoB-type_DNA-bd"/>
</dbReference>
<dbReference type="PATRIC" id="fig|749927.5.peg.5253"/>
<evidence type="ECO:0000256" key="1">
    <source>
        <dbReference type="ARBA" id="ARBA00022553"/>
    </source>
</evidence>
<dbReference type="PANTHER" id="PTHR48111:SF28">
    <property type="entry name" value="TRANSCRIPTIONAL REGULATORY PROTEIN TCRX-RELATED"/>
    <property type="match status" value="1"/>
</dbReference>
<sequence length="223" mass="24987">MRLLIVEDEGYMAKLLGRGFAEEGYATDIAESGSQALVTAASMEHDAAILDVMLPDVDGFELCARLRQSGWHVPVLMLTARDSVSDRVKGLDAGADDYLCKPFSFVELCARVRALTRRAGIGRDVAVRLQAGSLRLDPLSRRVWSGPSEVYLSATEFTLLELLMHHQDQVLTRSRILDQVWGYRYPVTSNVVDQYVRYLRHKVGQDLIETVRGVGYRLRVTCP</sequence>
<feature type="domain" description="Response regulatory" evidence="8">
    <location>
        <begin position="2"/>
        <end position="116"/>
    </location>
</feature>
<organism evidence="10 11">
    <name type="scientific">Amycolatopsis mediterranei (strain U-32)</name>
    <dbReference type="NCBI Taxonomy" id="749927"/>
    <lineage>
        <taxon>Bacteria</taxon>
        <taxon>Bacillati</taxon>
        <taxon>Actinomycetota</taxon>
        <taxon>Actinomycetes</taxon>
        <taxon>Pseudonocardiales</taxon>
        <taxon>Pseudonocardiaceae</taxon>
        <taxon>Amycolatopsis</taxon>
    </lineage>
</organism>
<keyword evidence="1 6" id="KW-0597">Phosphoprotein</keyword>
<dbReference type="GO" id="GO:0005829">
    <property type="term" value="C:cytosol"/>
    <property type="evidence" value="ECO:0007669"/>
    <property type="project" value="TreeGrafter"/>
</dbReference>
<name>A0A0H3D9U4_AMYMU</name>
<dbReference type="GO" id="GO:0000156">
    <property type="term" value="F:phosphorelay response regulator activity"/>
    <property type="evidence" value="ECO:0007669"/>
    <property type="project" value="TreeGrafter"/>
</dbReference>
<dbReference type="PANTHER" id="PTHR48111">
    <property type="entry name" value="REGULATOR OF RPOS"/>
    <property type="match status" value="1"/>
</dbReference>
<dbReference type="eggNOG" id="COG0745">
    <property type="taxonomic scope" value="Bacteria"/>
</dbReference>
<proteinExistence type="predicted"/>
<dbReference type="SUPFAM" id="SSF52172">
    <property type="entry name" value="CheY-like"/>
    <property type="match status" value="1"/>
</dbReference>
<evidence type="ECO:0000256" key="2">
    <source>
        <dbReference type="ARBA" id="ARBA00023012"/>
    </source>
</evidence>
<dbReference type="GO" id="GO:0006355">
    <property type="term" value="P:regulation of DNA-templated transcription"/>
    <property type="evidence" value="ECO:0007669"/>
    <property type="project" value="InterPro"/>
</dbReference>
<protein>
    <submittedName>
        <fullName evidence="10">Two-component system response regulator</fullName>
    </submittedName>
</protein>
<keyword evidence="3" id="KW-0805">Transcription regulation</keyword>
<dbReference type="AlphaFoldDB" id="A0A0H3D9U4"/>
<feature type="DNA-binding region" description="OmpR/PhoB-type" evidence="7">
    <location>
        <begin position="126"/>
        <end position="220"/>
    </location>
</feature>